<evidence type="ECO:0000313" key="1">
    <source>
        <dbReference type="EMBL" id="SHF10069.1"/>
    </source>
</evidence>
<dbReference type="AlphaFoldDB" id="A0A1M4YW71"/>
<sequence length="63" mass="7442">MTRHILDLPRDTTDSARLDRFLQIARRDLRHHAIDQLLRRPRARYEDSGRVAGLLRPQRGQIA</sequence>
<dbReference type="Proteomes" id="UP000183987">
    <property type="component" value="Unassembled WGS sequence"/>
</dbReference>
<evidence type="ECO:0000313" key="2">
    <source>
        <dbReference type="Proteomes" id="UP000183987"/>
    </source>
</evidence>
<keyword evidence="2" id="KW-1185">Reference proteome</keyword>
<accession>A0A1M4YW71</accession>
<name>A0A1M4YW71_LOKAT</name>
<dbReference type="EMBL" id="FQUE01000003">
    <property type="protein sequence ID" value="SHF10069.1"/>
    <property type="molecule type" value="Genomic_DNA"/>
</dbReference>
<dbReference type="RefSeq" id="WP_143155384.1">
    <property type="nucleotide sequence ID" value="NZ_FQUE01000003.1"/>
</dbReference>
<organism evidence="1 2">
    <name type="scientific">Loktanella atrilutea</name>
    <dbReference type="NCBI Taxonomy" id="366533"/>
    <lineage>
        <taxon>Bacteria</taxon>
        <taxon>Pseudomonadati</taxon>
        <taxon>Pseudomonadota</taxon>
        <taxon>Alphaproteobacteria</taxon>
        <taxon>Rhodobacterales</taxon>
        <taxon>Roseobacteraceae</taxon>
        <taxon>Loktanella</taxon>
    </lineage>
</organism>
<gene>
    <name evidence="1" type="ORF">SAMN05444339_103280</name>
</gene>
<dbReference type="OrthoDB" id="7874235at2"/>
<proteinExistence type="predicted"/>
<protein>
    <submittedName>
        <fullName evidence="1">Uncharacterized protein</fullName>
    </submittedName>
</protein>
<reference evidence="2" key="1">
    <citation type="submission" date="2016-11" db="EMBL/GenBank/DDBJ databases">
        <authorList>
            <person name="Varghese N."/>
            <person name="Submissions S."/>
        </authorList>
    </citation>
    <scope>NUCLEOTIDE SEQUENCE [LARGE SCALE GENOMIC DNA]</scope>
    <source>
        <strain evidence="2">DSM 29326</strain>
    </source>
</reference>